<name>A0AC34GSI1_9BILA</name>
<protein>
    <submittedName>
        <fullName evidence="2">Uncharacterized protein</fullName>
    </submittedName>
</protein>
<sequence length="247" mass="27514">MSSSTVQPQQHQQQHGSNTGSNRKRQHDKPGRDRKGGRSNAKREEKSEKAISVNNSNVKEETAATETVVVNSRASSTPLSQPAVNPWFQKNDENDSEKQKSVPNNAQSNIASKTGKGAAKVVTGSTDDWPALHANNVHDNAQDSGNITSNDVITGNLNSSIAQTNNVIRDSSEHNSPNGMRNQKVPKNNWKKLDIEVDYNHRPARRNKNRKPQNQTPNGFTPTEPQHGDEENEEQDYWWVNKHISLN</sequence>
<evidence type="ECO:0000313" key="2">
    <source>
        <dbReference type="WBParaSite" id="ES5_v2.g7525.t1"/>
    </source>
</evidence>
<proteinExistence type="predicted"/>
<organism evidence="1 2">
    <name type="scientific">Panagrolaimus sp. ES5</name>
    <dbReference type="NCBI Taxonomy" id="591445"/>
    <lineage>
        <taxon>Eukaryota</taxon>
        <taxon>Metazoa</taxon>
        <taxon>Ecdysozoa</taxon>
        <taxon>Nematoda</taxon>
        <taxon>Chromadorea</taxon>
        <taxon>Rhabditida</taxon>
        <taxon>Tylenchina</taxon>
        <taxon>Panagrolaimomorpha</taxon>
        <taxon>Panagrolaimoidea</taxon>
        <taxon>Panagrolaimidae</taxon>
        <taxon>Panagrolaimus</taxon>
    </lineage>
</organism>
<evidence type="ECO:0000313" key="1">
    <source>
        <dbReference type="Proteomes" id="UP000887579"/>
    </source>
</evidence>
<dbReference type="Proteomes" id="UP000887579">
    <property type="component" value="Unplaced"/>
</dbReference>
<accession>A0AC34GSI1</accession>
<reference evidence="2" key="1">
    <citation type="submission" date="2022-11" db="UniProtKB">
        <authorList>
            <consortium name="WormBaseParasite"/>
        </authorList>
    </citation>
    <scope>IDENTIFICATION</scope>
</reference>
<dbReference type="WBParaSite" id="ES5_v2.g7525.t1">
    <property type="protein sequence ID" value="ES5_v2.g7525.t1"/>
    <property type="gene ID" value="ES5_v2.g7525"/>
</dbReference>